<dbReference type="AlphaFoldDB" id="A0A0P7D9R0"/>
<keyword evidence="2 7" id="KW-0812">Transmembrane</keyword>
<evidence type="ECO:0000256" key="1">
    <source>
        <dbReference type="ARBA" id="ARBA00004167"/>
    </source>
</evidence>
<feature type="domain" description="SH3b" evidence="9">
    <location>
        <begin position="29"/>
        <end position="94"/>
    </location>
</feature>
<dbReference type="EMBL" id="LJTC01000001">
    <property type="protein sequence ID" value="KPM85370.1"/>
    <property type="molecule type" value="Genomic_DNA"/>
</dbReference>
<evidence type="ECO:0000256" key="8">
    <source>
        <dbReference type="SAM" id="SignalP"/>
    </source>
</evidence>
<gene>
    <name evidence="10" type="ORF">AOG27_00850</name>
</gene>
<sequence>MLKQCIFGLLLAATSFISYAEEAPSSDSQNTAYIVDNLYTFMHSGPSKNYRILGSVDAGTQIVLLSGEDNGYFKIRDDKDREGWVESKFVTENAGIQQQFQALNNDMTVMQEQLRQAEIELPQLQEQNKSLTEQNLALSKQIEALKSTIESERNAKQTASAKEKRQLLTYGGAIAFIGLLLGIILTVVLSRRKRYDGWA</sequence>
<reference evidence="10 11" key="1">
    <citation type="submission" date="2015-09" db="EMBL/GenBank/DDBJ databases">
        <title>Draft Genome Sequence of Pseudoalteromonas lipolytica UCD-48B.</title>
        <authorList>
            <person name="Krusor M."/>
            <person name="Coil D.A."/>
            <person name="Lang J.M."/>
            <person name="Eisen J.A."/>
            <person name="Alexiev A."/>
        </authorList>
    </citation>
    <scope>NUCLEOTIDE SEQUENCE [LARGE SCALE GENOMIC DNA]</scope>
    <source>
        <strain evidence="10 11">UCD-48B</strain>
    </source>
</reference>
<dbReference type="PROSITE" id="PS51781">
    <property type="entry name" value="SH3B"/>
    <property type="match status" value="1"/>
</dbReference>
<comment type="subcellular location">
    <subcellularLocation>
        <location evidence="1">Membrane</location>
        <topology evidence="1">Single-pass membrane protein</topology>
    </subcellularLocation>
</comment>
<evidence type="ECO:0000256" key="5">
    <source>
        <dbReference type="ARBA" id="ARBA00023136"/>
    </source>
</evidence>
<protein>
    <recommendedName>
        <fullName evidence="9">SH3b domain-containing protein</fullName>
    </recommendedName>
</protein>
<feature type="transmembrane region" description="Helical" evidence="7">
    <location>
        <begin position="167"/>
        <end position="189"/>
    </location>
</feature>
<evidence type="ECO:0000313" key="10">
    <source>
        <dbReference type="EMBL" id="KPM85370.1"/>
    </source>
</evidence>
<evidence type="ECO:0000256" key="7">
    <source>
        <dbReference type="SAM" id="Phobius"/>
    </source>
</evidence>
<keyword evidence="3 8" id="KW-0732">Signal</keyword>
<evidence type="ECO:0000256" key="4">
    <source>
        <dbReference type="ARBA" id="ARBA00022989"/>
    </source>
</evidence>
<keyword evidence="6" id="KW-0175">Coiled coil</keyword>
<comment type="caution">
    <text evidence="10">The sequence shown here is derived from an EMBL/GenBank/DDBJ whole genome shotgun (WGS) entry which is preliminary data.</text>
</comment>
<evidence type="ECO:0000256" key="2">
    <source>
        <dbReference type="ARBA" id="ARBA00022692"/>
    </source>
</evidence>
<keyword evidence="5 7" id="KW-0472">Membrane</keyword>
<evidence type="ECO:0000256" key="6">
    <source>
        <dbReference type="SAM" id="Coils"/>
    </source>
</evidence>
<dbReference type="InterPro" id="IPR003646">
    <property type="entry name" value="SH3-like_bac-type"/>
</dbReference>
<feature type="signal peptide" evidence="8">
    <location>
        <begin position="1"/>
        <end position="20"/>
    </location>
</feature>
<dbReference type="Pfam" id="PF08239">
    <property type="entry name" value="SH3_3"/>
    <property type="match status" value="1"/>
</dbReference>
<feature type="coiled-coil region" evidence="6">
    <location>
        <begin position="93"/>
        <end position="162"/>
    </location>
</feature>
<dbReference type="STRING" id="570156.AOG27_00850"/>
<organism evidence="10 11">
    <name type="scientific">Pseudoalteromonas lipolytica</name>
    <dbReference type="NCBI Taxonomy" id="570156"/>
    <lineage>
        <taxon>Bacteria</taxon>
        <taxon>Pseudomonadati</taxon>
        <taxon>Pseudomonadota</taxon>
        <taxon>Gammaproteobacteria</taxon>
        <taxon>Alteromonadales</taxon>
        <taxon>Pseudoalteromonadaceae</taxon>
        <taxon>Pseudoalteromonas</taxon>
    </lineage>
</organism>
<dbReference type="PATRIC" id="fig|570156.3.peg.168"/>
<evidence type="ECO:0000256" key="3">
    <source>
        <dbReference type="ARBA" id="ARBA00022729"/>
    </source>
</evidence>
<dbReference type="GO" id="GO:0016020">
    <property type="term" value="C:membrane"/>
    <property type="evidence" value="ECO:0007669"/>
    <property type="project" value="UniProtKB-SubCell"/>
</dbReference>
<feature type="chain" id="PRO_5006137704" description="SH3b domain-containing protein" evidence="8">
    <location>
        <begin position="21"/>
        <end position="199"/>
    </location>
</feature>
<dbReference type="InterPro" id="IPR016476">
    <property type="entry name" value="SH3_dom_pro"/>
</dbReference>
<evidence type="ECO:0000313" key="11">
    <source>
        <dbReference type="Proteomes" id="UP000050378"/>
    </source>
</evidence>
<dbReference type="SMART" id="SM00287">
    <property type="entry name" value="SH3b"/>
    <property type="match status" value="1"/>
</dbReference>
<dbReference type="Gene3D" id="2.30.30.40">
    <property type="entry name" value="SH3 Domains"/>
    <property type="match status" value="1"/>
</dbReference>
<dbReference type="Proteomes" id="UP000050378">
    <property type="component" value="Unassembled WGS sequence"/>
</dbReference>
<dbReference type="PIRSF" id="PIRSF006158">
    <property type="entry name" value="UCP006158_SH3"/>
    <property type="match status" value="1"/>
</dbReference>
<proteinExistence type="predicted"/>
<dbReference type="RefSeq" id="WP_054551122.1">
    <property type="nucleotide sequence ID" value="NZ_LJTC01000001.1"/>
</dbReference>
<keyword evidence="4 7" id="KW-1133">Transmembrane helix</keyword>
<accession>A0A0P7D9R0</accession>
<evidence type="ECO:0000259" key="9">
    <source>
        <dbReference type="PROSITE" id="PS51781"/>
    </source>
</evidence>
<dbReference type="OrthoDB" id="9790951at2"/>
<name>A0A0P7D9R0_9GAMM</name>
<dbReference type="NCBIfam" id="TIGR04211">
    <property type="entry name" value="SH3_and_anchor"/>
    <property type="match status" value="1"/>
</dbReference>